<dbReference type="PROSITE" id="PS00861">
    <property type="entry name" value="GALANIN"/>
    <property type="match status" value="1"/>
</dbReference>
<dbReference type="Proteomes" id="UP000830375">
    <property type="component" value="Unassembled WGS sequence"/>
</dbReference>
<feature type="compositionally biased region" description="Polar residues" evidence="9">
    <location>
        <begin position="420"/>
        <end position="430"/>
    </location>
</feature>
<dbReference type="PANTHER" id="PTHR12446">
    <property type="entry name" value="TESMIN/TSO1-RELATED"/>
    <property type="match status" value="1"/>
</dbReference>
<keyword evidence="10" id="KW-0732">Signal</keyword>
<keyword evidence="6" id="KW-0372">Hormone</keyword>
<evidence type="ECO:0000256" key="3">
    <source>
        <dbReference type="ARBA" id="ARBA00006871"/>
    </source>
</evidence>
<feature type="chain" id="PRO_5047047401" description="CRC domain-containing protein" evidence="10">
    <location>
        <begin position="24"/>
        <end position="702"/>
    </location>
</feature>
<evidence type="ECO:0000256" key="6">
    <source>
        <dbReference type="ARBA" id="ARBA00022702"/>
    </source>
</evidence>
<evidence type="ECO:0000256" key="5">
    <source>
        <dbReference type="ARBA" id="ARBA00022525"/>
    </source>
</evidence>
<keyword evidence="13" id="KW-1185">Reference proteome</keyword>
<name>A0ABQ8LCQ4_LABRO</name>
<dbReference type="SMART" id="SM00071">
    <property type="entry name" value="Galanin"/>
    <property type="match status" value="1"/>
</dbReference>
<dbReference type="PROSITE" id="PS51634">
    <property type="entry name" value="CRC"/>
    <property type="match status" value="1"/>
</dbReference>
<feature type="region of interest" description="Disordered" evidence="9">
    <location>
        <begin position="193"/>
        <end position="226"/>
    </location>
</feature>
<keyword evidence="8" id="KW-0527">Neuropeptide</keyword>
<dbReference type="InterPro" id="IPR005172">
    <property type="entry name" value="CRC"/>
</dbReference>
<dbReference type="InterPro" id="IPR033467">
    <property type="entry name" value="Tesmin/TSO1-like_CXC"/>
</dbReference>
<dbReference type="SMART" id="SM01114">
    <property type="entry name" value="CXC"/>
    <property type="match status" value="2"/>
</dbReference>
<dbReference type="Pfam" id="PF01296">
    <property type="entry name" value="Galanin"/>
    <property type="match status" value="2"/>
</dbReference>
<gene>
    <name evidence="12" type="ORF">H4Q32_018617</name>
</gene>
<comment type="caution">
    <text evidence="12">The sequence shown here is derived from an EMBL/GenBank/DDBJ whole genome shotgun (WGS) entry which is preliminary data.</text>
</comment>
<evidence type="ECO:0000256" key="9">
    <source>
        <dbReference type="SAM" id="MobiDB-lite"/>
    </source>
</evidence>
<evidence type="ECO:0000259" key="11">
    <source>
        <dbReference type="PROSITE" id="PS51634"/>
    </source>
</evidence>
<comment type="subcellular location">
    <subcellularLocation>
        <location evidence="1">Nucleus</location>
    </subcellularLocation>
    <subcellularLocation>
        <location evidence="2">Secreted</location>
    </subcellularLocation>
</comment>
<reference evidence="12 13" key="1">
    <citation type="submission" date="2022-01" db="EMBL/GenBank/DDBJ databases">
        <title>A high-quality chromosome-level genome assembly of rohu carp, Labeo rohita.</title>
        <authorList>
            <person name="Arick M.A. II"/>
            <person name="Hsu C.-Y."/>
            <person name="Magbanua Z."/>
            <person name="Pechanova O."/>
            <person name="Grover C."/>
            <person name="Miller E."/>
            <person name="Thrash A."/>
            <person name="Ezzel L."/>
            <person name="Alam S."/>
            <person name="Benzie J."/>
            <person name="Hamilton M."/>
            <person name="Karsi A."/>
            <person name="Lawrence M.L."/>
            <person name="Peterson D.G."/>
        </authorList>
    </citation>
    <scope>NUCLEOTIDE SEQUENCE [LARGE SCALE GENOMIC DNA]</scope>
    <source>
        <strain evidence="13">BAU-BD-2019</strain>
        <tissue evidence="12">Blood</tissue>
    </source>
</reference>
<keyword evidence="5" id="KW-0964">Secreted</keyword>
<evidence type="ECO:0000256" key="8">
    <source>
        <dbReference type="ARBA" id="ARBA00023320"/>
    </source>
</evidence>
<dbReference type="EMBL" id="JACTAM010000025">
    <property type="protein sequence ID" value="KAI2648497.1"/>
    <property type="molecule type" value="Genomic_DNA"/>
</dbReference>
<comment type="similarity">
    <text evidence="3">Belongs to the galanin family.</text>
</comment>
<evidence type="ECO:0000256" key="10">
    <source>
        <dbReference type="SAM" id="SignalP"/>
    </source>
</evidence>
<accession>A0ABQ8LCQ4</accession>
<dbReference type="InterPro" id="IPR028307">
    <property type="entry name" value="Lin-54_fam"/>
</dbReference>
<evidence type="ECO:0000313" key="12">
    <source>
        <dbReference type="EMBL" id="KAI2648497.1"/>
    </source>
</evidence>
<comment type="similarity">
    <text evidence="4">Belongs to the lin-54 family.</text>
</comment>
<sequence length="702" mass="77738">MHRCVGGVCVSLIVCAFLTETLGMVIAAKEKRGWTLNSAGYLLGPRRIDHLIQIKDTPSARGREDLLGQYAIDSHRSLSDKHGLAGKREMPIEEDFKTAVIWHLVSVADNVDITRLFIMASRVTVSSSDVIGWIPSGCNDLLGSVRRIEQLSDHLQSETSACPRDEHRVTLGKLDLHLQDLREHSNRALLKCFTTSSPSGGGSRRMNESEDQEYSYRRDSSEGSVVPLHDTHGSPRMANLISHGMHSEPGYSRMEEPLREGDYTTYRILHPLTCDPLPPVAHFSSASYPEYLLAQSSHYQHVIGQPYSAWPSQEAFHYGMSSGDFCRAATSMSSEGADVYSLEGYSTHQGFRHHDGDLPHALLVSSHDQKLPAETTSICQMLQPVQVVCDVTGGGQVIVLNQSSPDQIPHSLMTVVNTESLPKQSDQSCSTEDHSPTGEASDARHSGKIVSTELPQIHKTSAGVTFNLTPGPYASQELCPTQVVKQDEEEGQTKGRRRVKWEKSKRPCNCTKSQCLKLYCECFANGDVCNNCKCLNCFNNTEHDLERSEAIKTCLDRNPGAFRPKIGSRKQGNVRGCHTKGCNCKRSGCLKNYCECYEAKIMCTSTCKCVGCRNYEESPTKKSSEQDRPDPSIYYPTRSPLACITPDVVEATCGCLLAQAEEAEKEGYTSAHAERMILEEFGQCLTQIVRSMFKSTSVQFNE</sequence>
<feature type="domain" description="CRC" evidence="11">
    <location>
        <begin position="504"/>
        <end position="617"/>
    </location>
</feature>
<dbReference type="PANTHER" id="PTHR12446:SF34">
    <property type="entry name" value="PROTEIN LIN-54 HOMOLOG"/>
    <property type="match status" value="1"/>
</dbReference>
<organism evidence="12 13">
    <name type="scientific">Labeo rohita</name>
    <name type="common">Indian major carp</name>
    <name type="synonym">Cyprinus rohita</name>
    <dbReference type="NCBI Taxonomy" id="84645"/>
    <lineage>
        <taxon>Eukaryota</taxon>
        <taxon>Metazoa</taxon>
        <taxon>Chordata</taxon>
        <taxon>Craniata</taxon>
        <taxon>Vertebrata</taxon>
        <taxon>Euteleostomi</taxon>
        <taxon>Actinopterygii</taxon>
        <taxon>Neopterygii</taxon>
        <taxon>Teleostei</taxon>
        <taxon>Ostariophysi</taxon>
        <taxon>Cypriniformes</taxon>
        <taxon>Cyprinidae</taxon>
        <taxon>Labeoninae</taxon>
        <taxon>Labeonini</taxon>
        <taxon>Labeo</taxon>
    </lineage>
</organism>
<evidence type="ECO:0000256" key="7">
    <source>
        <dbReference type="ARBA" id="ARBA00023242"/>
    </source>
</evidence>
<feature type="region of interest" description="Disordered" evidence="9">
    <location>
        <begin position="420"/>
        <end position="446"/>
    </location>
</feature>
<feature type="compositionally biased region" description="Basic and acidic residues" evidence="9">
    <location>
        <begin position="431"/>
        <end position="445"/>
    </location>
</feature>
<keyword evidence="7" id="KW-0539">Nucleus</keyword>
<evidence type="ECO:0000313" key="13">
    <source>
        <dbReference type="Proteomes" id="UP000830375"/>
    </source>
</evidence>
<dbReference type="InterPro" id="IPR008175">
    <property type="entry name" value="Galanin_pre"/>
</dbReference>
<evidence type="ECO:0000256" key="1">
    <source>
        <dbReference type="ARBA" id="ARBA00004123"/>
    </source>
</evidence>
<feature type="signal peptide" evidence="10">
    <location>
        <begin position="1"/>
        <end position="23"/>
    </location>
</feature>
<proteinExistence type="inferred from homology"/>
<dbReference type="InterPro" id="IPR008174">
    <property type="entry name" value="Galanin"/>
</dbReference>
<evidence type="ECO:0000256" key="2">
    <source>
        <dbReference type="ARBA" id="ARBA00004613"/>
    </source>
</evidence>
<protein>
    <recommendedName>
        <fullName evidence="11">CRC domain-containing protein</fullName>
    </recommendedName>
</protein>
<dbReference type="Pfam" id="PF03638">
    <property type="entry name" value="TCR"/>
    <property type="match status" value="2"/>
</dbReference>
<evidence type="ECO:0000256" key="4">
    <source>
        <dbReference type="ARBA" id="ARBA00007267"/>
    </source>
</evidence>